<evidence type="ECO:0000313" key="4">
    <source>
        <dbReference type="EMBL" id="MEE6716465.1"/>
    </source>
</evidence>
<keyword evidence="1 4" id="KW-0238">DNA-binding</keyword>
<dbReference type="Proteomes" id="UP001330016">
    <property type="component" value="Unassembled WGS sequence"/>
</dbReference>
<name>A0ABU7T1G5_9LACO</name>
<evidence type="ECO:0000313" key="5">
    <source>
        <dbReference type="Proteomes" id="UP001330016"/>
    </source>
</evidence>
<feature type="region of interest" description="Disordered" evidence="2">
    <location>
        <begin position="64"/>
        <end position="88"/>
    </location>
</feature>
<sequence length="88" mass="10105">MADSTTTMSAKGQVVIPVELREELGLKPGSKFVVYKDEKNHLVFSKVPERSDWERLLANIPNEDVDLDENGHYDPKKSPNFDEWMREG</sequence>
<protein>
    <submittedName>
        <fullName evidence="4">AbrB/MazE/SpoVT family DNA-binding domain-containing protein</fullName>
    </submittedName>
</protein>
<dbReference type="InterPro" id="IPR035642">
    <property type="entry name" value="MraZ_N"/>
</dbReference>
<accession>A0ABU7T1G5</accession>
<dbReference type="Gene3D" id="2.10.260.10">
    <property type="match status" value="1"/>
</dbReference>
<organism evidence="4 5">
    <name type="scientific">Schleiferilactobacillus harbinensis</name>
    <dbReference type="NCBI Taxonomy" id="304207"/>
    <lineage>
        <taxon>Bacteria</taxon>
        <taxon>Bacillati</taxon>
        <taxon>Bacillota</taxon>
        <taxon>Bacilli</taxon>
        <taxon>Lactobacillales</taxon>
        <taxon>Lactobacillaceae</taxon>
        <taxon>Schleiferilactobacillus</taxon>
    </lineage>
</organism>
<comment type="caution">
    <text evidence="4">The sequence shown here is derived from an EMBL/GenBank/DDBJ whole genome shotgun (WGS) entry which is preliminary data.</text>
</comment>
<evidence type="ECO:0000256" key="1">
    <source>
        <dbReference type="PROSITE-ProRule" id="PRU01076"/>
    </source>
</evidence>
<evidence type="ECO:0000256" key="2">
    <source>
        <dbReference type="SAM" id="MobiDB-lite"/>
    </source>
</evidence>
<dbReference type="CDD" id="cd16320">
    <property type="entry name" value="MraZ_N"/>
    <property type="match status" value="1"/>
</dbReference>
<dbReference type="PROSITE" id="PS51740">
    <property type="entry name" value="SPOVT_ABRB"/>
    <property type="match status" value="1"/>
</dbReference>
<gene>
    <name evidence="4" type="ORF">PS435_11400</name>
</gene>
<dbReference type="SMART" id="SM00966">
    <property type="entry name" value="SpoVT_AbrB"/>
    <property type="match status" value="1"/>
</dbReference>
<feature type="domain" description="SpoVT-AbrB" evidence="3">
    <location>
        <begin position="3"/>
        <end position="49"/>
    </location>
</feature>
<dbReference type="SUPFAM" id="SSF89447">
    <property type="entry name" value="AbrB/MazE/MraZ-like"/>
    <property type="match status" value="1"/>
</dbReference>
<feature type="compositionally biased region" description="Basic and acidic residues" evidence="2">
    <location>
        <begin position="69"/>
        <end position="88"/>
    </location>
</feature>
<dbReference type="EMBL" id="JAQSGK010000035">
    <property type="protein sequence ID" value="MEE6716465.1"/>
    <property type="molecule type" value="Genomic_DNA"/>
</dbReference>
<evidence type="ECO:0000259" key="3">
    <source>
        <dbReference type="PROSITE" id="PS51740"/>
    </source>
</evidence>
<dbReference type="GO" id="GO:0003677">
    <property type="term" value="F:DNA binding"/>
    <property type="evidence" value="ECO:0007669"/>
    <property type="project" value="UniProtKB-KW"/>
</dbReference>
<dbReference type="RefSeq" id="WP_331244125.1">
    <property type="nucleotide sequence ID" value="NZ_JAQSGJ010000035.1"/>
</dbReference>
<dbReference type="InterPro" id="IPR037914">
    <property type="entry name" value="SpoVT-AbrB_sf"/>
</dbReference>
<keyword evidence="5" id="KW-1185">Reference proteome</keyword>
<dbReference type="InterPro" id="IPR007159">
    <property type="entry name" value="SpoVT-AbrB_dom"/>
</dbReference>
<proteinExistence type="predicted"/>
<dbReference type="Pfam" id="PF04014">
    <property type="entry name" value="MazE_antitoxin"/>
    <property type="match status" value="1"/>
</dbReference>
<reference evidence="4 5" key="1">
    <citation type="submission" date="2023-02" db="EMBL/GenBank/DDBJ databases">
        <title>The predominant lactic acid bacteria and yeasts involved in the spontaneous fermentation of millet during the production of the traditional porridge Hausa koko in Ghana.</title>
        <authorList>
            <person name="Atter A."/>
            <person name="Diaz M."/>
        </authorList>
    </citation>
    <scope>NUCLEOTIDE SEQUENCE [LARGE SCALE GENOMIC DNA]</scope>
    <source>
        <strain evidence="4 5">FI11640</strain>
    </source>
</reference>
<dbReference type="NCBIfam" id="TIGR01439">
    <property type="entry name" value="lp_hng_hel_AbrB"/>
    <property type="match status" value="1"/>
</dbReference>